<dbReference type="SUPFAM" id="SSF56112">
    <property type="entry name" value="Protein kinase-like (PK-like)"/>
    <property type="match status" value="1"/>
</dbReference>
<dbReference type="Gene3D" id="1.10.510.10">
    <property type="entry name" value="Transferase(Phosphotransferase) domain 1"/>
    <property type="match status" value="1"/>
</dbReference>
<evidence type="ECO:0000256" key="4">
    <source>
        <dbReference type="ARBA" id="ARBA00022777"/>
    </source>
</evidence>
<dbReference type="GO" id="GO:0004674">
    <property type="term" value="F:protein serine/threonine kinase activity"/>
    <property type="evidence" value="ECO:0007669"/>
    <property type="project" value="UniProtKB-KW"/>
</dbReference>
<gene>
    <name evidence="8" type="ORF">HNAJ_LOCUS7317</name>
</gene>
<dbReference type="InterPro" id="IPR017441">
    <property type="entry name" value="Protein_kinase_ATP_BS"/>
</dbReference>
<reference evidence="10" key="1">
    <citation type="submission" date="2017-02" db="UniProtKB">
        <authorList>
            <consortium name="WormBaseParasite"/>
        </authorList>
    </citation>
    <scope>IDENTIFICATION</scope>
</reference>
<evidence type="ECO:0000256" key="3">
    <source>
        <dbReference type="ARBA" id="ARBA00022741"/>
    </source>
</evidence>
<evidence type="ECO:0000256" key="1">
    <source>
        <dbReference type="ARBA" id="ARBA00022527"/>
    </source>
</evidence>
<dbReference type="Pfam" id="PF00069">
    <property type="entry name" value="Pkinase"/>
    <property type="match status" value="1"/>
</dbReference>
<sequence>MNEEELKAQRLFRSRKFLGKGCYSYVFSVTSTNPYDRGKSYALKRYFPRESSPLYCAKKEYNILKRITLDPCASSFLPKLYYAFAIHDSPALVITEAMGITIDDIVKINGPLTEVQAKFYLTELVCGLKYLHSKSIVHLELKSNNILIAKTGHTLIVDFDRSYDLMESDQPPMKWDFIVNLAYAAPEIASRLVITDKADIWSLGVLTAFLIGKFIRPKKMDRDSEKQAAIAGRWEIDGFSSLSRDLQDFFTQVFIFNYLERPSIESLQSLAFFKDVNWNEVEQLRIKPPFSALHLRTFIKKGKRIFPSRNPTLLRCLFSYHMPKIAGNQSEHTKNSEGQRTLVLITPVVNNYDLTREVASTALRKFNFIHPLLNYRRLLLK</sequence>
<name>A0A0R3TJP1_RODNA</name>
<dbReference type="CDD" id="cd00180">
    <property type="entry name" value="PKc"/>
    <property type="match status" value="1"/>
</dbReference>
<keyword evidence="4" id="KW-0418">Kinase</keyword>
<evidence type="ECO:0000313" key="8">
    <source>
        <dbReference type="EMBL" id="VDO03177.1"/>
    </source>
</evidence>
<keyword evidence="1" id="KW-0723">Serine/threonine-protein kinase</keyword>
<dbReference type="Gene3D" id="3.30.200.20">
    <property type="entry name" value="Phosphorylase Kinase, domain 1"/>
    <property type="match status" value="1"/>
</dbReference>
<dbReference type="WBParaSite" id="HNAJ_0000732101-mRNA-1">
    <property type="protein sequence ID" value="HNAJ_0000732101-mRNA-1"/>
    <property type="gene ID" value="HNAJ_0000732101"/>
</dbReference>
<feature type="binding site" evidence="6">
    <location>
        <position position="44"/>
    </location>
    <ligand>
        <name>ATP</name>
        <dbReference type="ChEBI" id="CHEBI:30616"/>
    </ligand>
</feature>
<dbReference type="PROSITE" id="PS00107">
    <property type="entry name" value="PROTEIN_KINASE_ATP"/>
    <property type="match status" value="1"/>
</dbReference>
<dbReference type="AlphaFoldDB" id="A0A0R3TJP1"/>
<dbReference type="OrthoDB" id="5337378at2759"/>
<protein>
    <submittedName>
        <fullName evidence="10">Protein kinase domain-containing protein</fullName>
    </submittedName>
</protein>
<reference evidence="8 9" key="2">
    <citation type="submission" date="2018-11" db="EMBL/GenBank/DDBJ databases">
        <authorList>
            <consortium name="Pathogen Informatics"/>
        </authorList>
    </citation>
    <scope>NUCLEOTIDE SEQUENCE [LARGE SCALE GENOMIC DNA]</scope>
</reference>
<keyword evidence="9" id="KW-1185">Reference proteome</keyword>
<evidence type="ECO:0000256" key="6">
    <source>
        <dbReference type="PROSITE-ProRule" id="PRU10141"/>
    </source>
</evidence>
<evidence type="ECO:0000313" key="9">
    <source>
        <dbReference type="Proteomes" id="UP000278807"/>
    </source>
</evidence>
<dbReference type="GO" id="GO:0005524">
    <property type="term" value="F:ATP binding"/>
    <property type="evidence" value="ECO:0007669"/>
    <property type="project" value="UniProtKB-UniRule"/>
</dbReference>
<evidence type="ECO:0000256" key="2">
    <source>
        <dbReference type="ARBA" id="ARBA00022679"/>
    </source>
</evidence>
<keyword evidence="5 6" id="KW-0067">ATP-binding</keyword>
<dbReference type="Proteomes" id="UP000278807">
    <property type="component" value="Unassembled WGS sequence"/>
</dbReference>
<dbReference type="STRING" id="102285.A0A0R3TJP1"/>
<dbReference type="InterPro" id="IPR000719">
    <property type="entry name" value="Prot_kinase_dom"/>
</dbReference>
<keyword evidence="3 6" id="KW-0547">Nucleotide-binding</keyword>
<dbReference type="PANTHER" id="PTHR24351">
    <property type="entry name" value="RIBOSOMAL PROTEIN S6 KINASE"/>
    <property type="match status" value="1"/>
</dbReference>
<evidence type="ECO:0000313" key="10">
    <source>
        <dbReference type="WBParaSite" id="HNAJ_0000732101-mRNA-1"/>
    </source>
</evidence>
<dbReference type="EMBL" id="UZAE01012034">
    <property type="protein sequence ID" value="VDO03177.1"/>
    <property type="molecule type" value="Genomic_DNA"/>
</dbReference>
<keyword evidence="2" id="KW-0808">Transferase</keyword>
<evidence type="ECO:0000259" key="7">
    <source>
        <dbReference type="PROSITE" id="PS50011"/>
    </source>
</evidence>
<accession>A0A0R3TJP1</accession>
<evidence type="ECO:0000256" key="5">
    <source>
        <dbReference type="ARBA" id="ARBA00022840"/>
    </source>
</evidence>
<dbReference type="InterPro" id="IPR011009">
    <property type="entry name" value="Kinase-like_dom_sf"/>
</dbReference>
<organism evidence="10">
    <name type="scientific">Rodentolepis nana</name>
    <name type="common">Dwarf tapeworm</name>
    <name type="synonym">Hymenolepis nana</name>
    <dbReference type="NCBI Taxonomy" id="102285"/>
    <lineage>
        <taxon>Eukaryota</taxon>
        <taxon>Metazoa</taxon>
        <taxon>Spiralia</taxon>
        <taxon>Lophotrochozoa</taxon>
        <taxon>Platyhelminthes</taxon>
        <taxon>Cestoda</taxon>
        <taxon>Eucestoda</taxon>
        <taxon>Cyclophyllidea</taxon>
        <taxon>Hymenolepididae</taxon>
        <taxon>Rodentolepis</taxon>
    </lineage>
</organism>
<proteinExistence type="predicted"/>
<feature type="domain" description="Protein kinase" evidence="7">
    <location>
        <begin position="12"/>
        <end position="273"/>
    </location>
</feature>
<dbReference type="PROSITE" id="PS50011">
    <property type="entry name" value="PROTEIN_KINASE_DOM"/>
    <property type="match status" value="1"/>
</dbReference>